<feature type="domain" description="Nitroreductase" evidence="1">
    <location>
        <begin position="29"/>
        <end position="192"/>
    </location>
</feature>
<dbReference type="Gene3D" id="3.40.109.10">
    <property type="entry name" value="NADH Oxidase"/>
    <property type="match status" value="1"/>
</dbReference>
<protein>
    <submittedName>
        <fullName evidence="2">Cob(II)yrinic acid a,c-diamide reductase</fullName>
    </submittedName>
</protein>
<dbReference type="PANTHER" id="PTHR23026">
    <property type="entry name" value="NADPH NITROREDUCTASE"/>
    <property type="match status" value="1"/>
</dbReference>
<sequence length="220" mass="24293">MIDQFGTAGCAAEFGAEFAAALEALFTLRRDVRHFRRDALPPGTIERLLAIACLAPSVGFSQPWRFVLVDDPVRRRRVRDNFVACNDAARLGYDDERAALYARLKLAGLDDAPCHIGVFAEPDPATGHGLGRRTMKETIAYSVVMAIHTLWLAARAEGIGLGWVSILDPGAIAAALDVPAGWQFIGYLCIGYPQDAHRTPELEREGWERRIDADAMIFRR</sequence>
<evidence type="ECO:0000313" key="3">
    <source>
        <dbReference type="Proteomes" id="UP000186308"/>
    </source>
</evidence>
<evidence type="ECO:0000313" key="2">
    <source>
        <dbReference type="EMBL" id="SIQ30858.1"/>
    </source>
</evidence>
<gene>
    <name evidence="2" type="ORF">SAMN05421828_103151</name>
</gene>
<dbReference type="GO" id="GO:0016491">
    <property type="term" value="F:oxidoreductase activity"/>
    <property type="evidence" value="ECO:0007669"/>
    <property type="project" value="InterPro"/>
</dbReference>
<evidence type="ECO:0000259" key="1">
    <source>
        <dbReference type="Pfam" id="PF00881"/>
    </source>
</evidence>
<dbReference type="Pfam" id="PF00881">
    <property type="entry name" value="Nitroreductase"/>
    <property type="match status" value="1"/>
</dbReference>
<organism evidence="2 3">
    <name type="scientific">Acidiphilium rubrum</name>
    <dbReference type="NCBI Taxonomy" id="526"/>
    <lineage>
        <taxon>Bacteria</taxon>
        <taxon>Pseudomonadati</taxon>
        <taxon>Pseudomonadota</taxon>
        <taxon>Alphaproteobacteria</taxon>
        <taxon>Acetobacterales</taxon>
        <taxon>Acidocellaceae</taxon>
        <taxon>Acidiphilium</taxon>
    </lineage>
</organism>
<dbReference type="EMBL" id="FTNE01000003">
    <property type="protein sequence ID" value="SIQ30858.1"/>
    <property type="molecule type" value="Genomic_DNA"/>
</dbReference>
<dbReference type="AlphaFoldDB" id="A0A8G2CIN0"/>
<accession>A0A8G2CIN0</accession>
<dbReference type="RefSeq" id="WP_051657176.1">
    <property type="nucleotide sequence ID" value="NZ_FTNE01000003.1"/>
</dbReference>
<dbReference type="PANTHER" id="PTHR23026:SF123">
    <property type="entry name" value="NAD(P)H NITROREDUCTASE RV3131-RELATED"/>
    <property type="match status" value="1"/>
</dbReference>
<dbReference type="InterPro" id="IPR029479">
    <property type="entry name" value="Nitroreductase"/>
</dbReference>
<dbReference type="Proteomes" id="UP000186308">
    <property type="component" value="Unassembled WGS sequence"/>
</dbReference>
<proteinExistence type="predicted"/>
<keyword evidence="3" id="KW-1185">Reference proteome</keyword>
<dbReference type="InterPro" id="IPR012825">
    <property type="entry name" value="BluB"/>
</dbReference>
<name>A0A8G2CIN0_ACIRU</name>
<dbReference type="SUPFAM" id="SSF55469">
    <property type="entry name" value="FMN-dependent nitroreductase-like"/>
    <property type="match status" value="1"/>
</dbReference>
<dbReference type="InterPro" id="IPR050627">
    <property type="entry name" value="Nitroreductase/BluB"/>
</dbReference>
<dbReference type="NCBIfam" id="TIGR02476">
    <property type="entry name" value="BluB"/>
    <property type="match status" value="1"/>
</dbReference>
<reference evidence="2 3" key="1">
    <citation type="submission" date="2017-01" db="EMBL/GenBank/DDBJ databases">
        <authorList>
            <person name="Varghese N."/>
            <person name="Submissions S."/>
        </authorList>
    </citation>
    <scope>NUCLEOTIDE SEQUENCE [LARGE SCALE GENOMIC DNA]</scope>
    <source>
        <strain evidence="2 3">ATCC 35905</strain>
    </source>
</reference>
<comment type="caution">
    <text evidence="2">The sequence shown here is derived from an EMBL/GenBank/DDBJ whole genome shotgun (WGS) entry which is preliminary data.</text>
</comment>
<dbReference type="InterPro" id="IPR000415">
    <property type="entry name" value="Nitroreductase-like"/>
</dbReference>